<organism evidence="1">
    <name type="scientific">Tanacetum cinerariifolium</name>
    <name type="common">Dalmatian daisy</name>
    <name type="synonym">Chrysanthemum cinerariifolium</name>
    <dbReference type="NCBI Taxonomy" id="118510"/>
    <lineage>
        <taxon>Eukaryota</taxon>
        <taxon>Viridiplantae</taxon>
        <taxon>Streptophyta</taxon>
        <taxon>Embryophyta</taxon>
        <taxon>Tracheophyta</taxon>
        <taxon>Spermatophyta</taxon>
        <taxon>Magnoliopsida</taxon>
        <taxon>eudicotyledons</taxon>
        <taxon>Gunneridae</taxon>
        <taxon>Pentapetalae</taxon>
        <taxon>asterids</taxon>
        <taxon>campanulids</taxon>
        <taxon>Asterales</taxon>
        <taxon>Asteraceae</taxon>
        <taxon>Asteroideae</taxon>
        <taxon>Anthemideae</taxon>
        <taxon>Anthemidinae</taxon>
        <taxon>Tanacetum</taxon>
    </lineage>
</organism>
<evidence type="ECO:0000313" key="1">
    <source>
        <dbReference type="EMBL" id="GFD44992.1"/>
    </source>
</evidence>
<gene>
    <name evidence="1" type="ORF">Tci_916961</name>
</gene>
<feature type="non-terminal residue" evidence="1">
    <location>
        <position position="1"/>
    </location>
</feature>
<dbReference type="AlphaFoldDB" id="A0A699WA95"/>
<comment type="caution">
    <text evidence="1">The sequence shown here is derived from an EMBL/GenBank/DDBJ whole genome shotgun (WGS) entry which is preliminary data.</text>
</comment>
<sequence length="32" mass="3739">EHEYAESGIDHYAYSCDELAQIRRIFFVGYGV</sequence>
<name>A0A699WA95_TANCI</name>
<accession>A0A699WA95</accession>
<dbReference type="EMBL" id="BKCJ011637004">
    <property type="protein sequence ID" value="GFD44992.1"/>
    <property type="molecule type" value="Genomic_DNA"/>
</dbReference>
<reference evidence="1" key="1">
    <citation type="journal article" date="2019" name="Sci. Rep.">
        <title>Draft genome of Tanacetum cinerariifolium, the natural source of mosquito coil.</title>
        <authorList>
            <person name="Yamashiro T."/>
            <person name="Shiraishi A."/>
            <person name="Satake H."/>
            <person name="Nakayama K."/>
        </authorList>
    </citation>
    <scope>NUCLEOTIDE SEQUENCE</scope>
</reference>
<proteinExistence type="predicted"/>
<protein>
    <submittedName>
        <fullName evidence="1">Uncharacterized protein</fullName>
    </submittedName>
</protein>